<dbReference type="Proteomes" id="UP000887540">
    <property type="component" value="Unplaced"/>
</dbReference>
<dbReference type="Pfam" id="PF10320">
    <property type="entry name" value="7TM_GPCR_Srsx"/>
    <property type="match status" value="1"/>
</dbReference>
<proteinExistence type="predicted"/>
<evidence type="ECO:0000256" key="1">
    <source>
        <dbReference type="ARBA" id="ARBA00004370"/>
    </source>
</evidence>
<keyword evidence="4 5" id="KW-0472">Membrane</keyword>
<keyword evidence="3 5" id="KW-1133">Transmembrane helix</keyword>
<keyword evidence="2 5" id="KW-0812">Transmembrane</keyword>
<feature type="transmembrane region" description="Helical" evidence="5">
    <location>
        <begin position="62"/>
        <end position="87"/>
    </location>
</feature>
<evidence type="ECO:0000256" key="4">
    <source>
        <dbReference type="ARBA" id="ARBA00023136"/>
    </source>
</evidence>
<dbReference type="WBParaSite" id="ACRNAN_Path_1049.g4022.t1">
    <property type="protein sequence ID" value="ACRNAN_Path_1049.g4022.t1"/>
    <property type="gene ID" value="ACRNAN_Path_1049.g4022"/>
</dbReference>
<dbReference type="CDD" id="cd00637">
    <property type="entry name" value="7tm_classA_rhodopsin-like"/>
    <property type="match status" value="1"/>
</dbReference>
<dbReference type="InterPro" id="IPR019424">
    <property type="entry name" value="7TM_GPCR_Srsx"/>
</dbReference>
<dbReference type="InterPro" id="IPR017452">
    <property type="entry name" value="GPCR_Rhodpsn_7TM"/>
</dbReference>
<evidence type="ECO:0000259" key="6">
    <source>
        <dbReference type="PROSITE" id="PS50262"/>
    </source>
</evidence>
<evidence type="ECO:0000256" key="2">
    <source>
        <dbReference type="ARBA" id="ARBA00022692"/>
    </source>
</evidence>
<reference evidence="8" key="1">
    <citation type="submission" date="2022-11" db="UniProtKB">
        <authorList>
            <consortium name="WormBaseParasite"/>
        </authorList>
    </citation>
    <scope>IDENTIFICATION</scope>
</reference>
<evidence type="ECO:0000313" key="7">
    <source>
        <dbReference type="Proteomes" id="UP000887540"/>
    </source>
</evidence>
<dbReference type="Gene3D" id="1.20.1070.10">
    <property type="entry name" value="Rhodopsin 7-helix transmembrane proteins"/>
    <property type="match status" value="1"/>
</dbReference>
<dbReference type="AlphaFoldDB" id="A0A914BUX4"/>
<feature type="domain" description="G-protein coupled receptors family 1 profile" evidence="6">
    <location>
        <begin position="41"/>
        <end position="141"/>
    </location>
</feature>
<dbReference type="GO" id="GO:0016020">
    <property type="term" value="C:membrane"/>
    <property type="evidence" value="ECO:0007669"/>
    <property type="project" value="UniProtKB-SubCell"/>
</dbReference>
<keyword evidence="7" id="KW-1185">Reference proteome</keyword>
<feature type="transmembrane region" description="Helical" evidence="5">
    <location>
        <begin position="93"/>
        <end position="112"/>
    </location>
</feature>
<accession>A0A914BUX4</accession>
<sequence length="183" mass="20629">MSFSPNSTQYSYYKDPAYIGITYDRLFYAYTIVVGGLSAIGNLYIILLFTQFSKLRSVLCNWLIVYLCVPDVLIGIACVYQSIIKMIVMDNNIVGFSFVLCNVLQIPYGLGYRIGQTIACMMACDRLIAIWKPIFYARWQSNDKSKKGPKSLGRRLFGLLKTSKGSRTLSTTNTCPSEETRTA</sequence>
<name>A0A914BUX4_9BILA</name>
<dbReference type="SUPFAM" id="SSF81321">
    <property type="entry name" value="Family A G protein-coupled receptor-like"/>
    <property type="match status" value="1"/>
</dbReference>
<organism evidence="7 8">
    <name type="scientific">Acrobeloides nanus</name>
    <dbReference type="NCBI Taxonomy" id="290746"/>
    <lineage>
        <taxon>Eukaryota</taxon>
        <taxon>Metazoa</taxon>
        <taxon>Ecdysozoa</taxon>
        <taxon>Nematoda</taxon>
        <taxon>Chromadorea</taxon>
        <taxon>Rhabditida</taxon>
        <taxon>Tylenchina</taxon>
        <taxon>Cephalobomorpha</taxon>
        <taxon>Cephaloboidea</taxon>
        <taxon>Cephalobidae</taxon>
        <taxon>Acrobeloides</taxon>
    </lineage>
</organism>
<protein>
    <submittedName>
        <fullName evidence="8">G-protein coupled receptors family 1 profile domain-containing protein</fullName>
    </submittedName>
</protein>
<dbReference type="PROSITE" id="PS50262">
    <property type="entry name" value="G_PROTEIN_RECEP_F1_2"/>
    <property type="match status" value="1"/>
</dbReference>
<feature type="transmembrane region" description="Helical" evidence="5">
    <location>
        <begin position="27"/>
        <end position="50"/>
    </location>
</feature>
<evidence type="ECO:0000256" key="5">
    <source>
        <dbReference type="SAM" id="Phobius"/>
    </source>
</evidence>
<evidence type="ECO:0000256" key="3">
    <source>
        <dbReference type="ARBA" id="ARBA00022989"/>
    </source>
</evidence>
<comment type="subcellular location">
    <subcellularLocation>
        <location evidence="1">Membrane</location>
    </subcellularLocation>
</comment>
<evidence type="ECO:0000313" key="8">
    <source>
        <dbReference type="WBParaSite" id="ACRNAN_Path_1049.g4022.t1"/>
    </source>
</evidence>